<evidence type="ECO:0000313" key="3">
    <source>
        <dbReference type="EMBL" id="GFU03990.1"/>
    </source>
</evidence>
<evidence type="ECO:0000313" key="5">
    <source>
        <dbReference type="EMBL" id="GFU34397.1"/>
    </source>
</evidence>
<comment type="caution">
    <text evidence="2">The sequence shown here is derived from an EMBL/GenBank/DDBJ whole genome shotgun (WGS) entry which is preliminary data.</text>
</comment>
<evidence type="ECO:0000313" key="1">
    <source>
        <dbReference type="EMBL" id="GFS98643.1"/>
    </source>
</evidence>
<protein>
    <submittedName>
        <fullName evidence="2">Uncharacterized protein</fullName>
    </submittedName>
</protein>
<dbReference type="AlphaFoldDB" id="A0A8X6TRF2"/>
<evidence type="ECO:0000313" key="6">
    <source>
        <dbReference type="EMBL" id="GFU40450.1"/>
    </source>
</evidence>
<dbReference type="EMBL" id="BMAW01083507">
    <property type="protein sequence ID" value="GFU34397.1"/>
    <property type="molecule type" value="Genomic_DNA"/>
</dbReference>
<feature type="non-terminal residue" evidence="2">
    <location>
        <position position="1"/>
    </location>
</feature>
<evidence type="ECO:0000313" key="7">
    <source>
        <dbReference type="Proteomes" id="UP000887013"/>
    </source>
</evidence>
<sequence>GPTSDALHKGLSFWSAGTGQRIRNNLQSERRNRMHTPIDVSIRETGGFVSQLVKL</sequence>
<reference evidence="2" key="1">
    <citation type="submission" date="2020-08" db="EMBL/GenBank/DDBJ databases">
        <title>Multicomponent nature underlies the extraordinary mechanical properties of spider dragline silk.</title>
        <authorList>
            <person name="Kono N."/>
            <person name="Nakamura H."/>
            <person name="Mori M."/>
            <person name="Yoshida Y."/>
            <person name="Ohtoshi R."/>
            <person name="Malay A.D."/>
            <person name="Moran D.A.P."/>
            <person name="Tomita M."/>
            <person name="Numata K."/>
            <person name="Arakawa K."/>
        </authorList>
    </citation>
    <scope>NUCLEOTIDE SEQUENCE</scope>
</reference>
<evidence type="ECO:0000313" key="4">
    <source>
        <dbReference type="EMBL" id="GFU14062.1"/>
    </source>
</evidence>
<evidence type="ECO:0000313" key="2">
    <source>
        <dbReference type="EMBL" id="GFT42915.1"/>
    </source>
</evidence>
<dbReference type="EMBL" id="BMAW01131707">
    <property type="protein sequence ID" value="GFU40450.1"/>
    <property type="molecule type" value="Genomic_DNA"/>
</dbReference>
<name>A0A8X6TRF2_NEPPI</name>
<organism evidence="2 7">
    <name type="scientific">Nephila pilipes</name>
    <name type="common">Giant wood spider</name>
    <name type="synonym">Nephila maculata</name>
    <dbReference type="NCBI Taxonomy" id="299642"/>
    <lineage>
        <taxon>Eukaryota</taxon>
        <taxon>Metazoa</taxon>
        <taxon>Ecdysozoa</taxon>
        <taxon>Arthropoda</taxon>
        <taxon>Chelicerata</taxon>
        <taxon>Arachnida</taxon>
        <taxon>Araneae</taxon>
        <taxon>Araneomorphae</taxon>
        <taxon>Entelegynae</taxon>
        <taxon>Araneoidea</taxon>
        <taxon>Nephilidae</taxon>
        <taxon>Nephila</taxon>
    </lineage>
</organism>
<dbReference type="EMBL" id="BMAW01006390">
    <property type="protein sequence ID" value="GFS98643.1"/>
    <property type="molecule type" value="Genomic_DNA"/>
</dbReference>
<gene>
    <name evidence="4" type="ORF">NPIL_121301</name>
    <name evidence="1" type="ORF">NPIL_132971</name>
    <name evidence="2" type="ORF">NPIL_197381</name>
    <name evidence="6" type="ORF">NPIL_432161</name>
    <name evidence="5" type="ORF">NPIL_641651</name>
    <name evidence="3" type="ORF">NPIL_76641</name>
</gene>
<dbReference type="EMBL" id="BMAW01029855">
    <property type="protein sequence ID" value="GFU14062.1"/>
    <property type="molecule type" value="Genomic_DNA"/>
</dbReference>
<proteinExistence type="predicted"/>
<keyword evidence="7" id="KW-1185">Reference proteome</keyword>
<dbReference type="EMBL" id="BMAW01076954">
    <property type="protein sequence ID" value="GFU03990.1"/>
    <property type="molecule type" value="Genomic_DNA"/>
</dbReference>
<dbReference type="EMBL" id="BMAW01015293">
    <property type="protein sequence ID" value="GFT42915.1"/>
    <property type="molecule type" value="Genomic_DNA"/>
</dbReference>
<dbReference type="Proteomes" id="UP000887013">
    <property type="component" value="Unassembled WGS sequence"/>
</dbReference>
<accession>A0A8X6TRF2</accession>